<dbReference type="eggNOG" id="COG0210">
    <property type="taxonomic scope" value="Bacteria"/>
</dbReference>
<proteinExistence type="predicted"/>
<feature type="region of interest" description="Disordered" evidence="1">
    <location>
        <begin position="1"/>
        <end position="23"/>
    </location>
</feature>
<evidence type="ECO:0000313" key="2">
    <source>
        <dbReference type="EMBL" id="AEA28910.1"/>
    </source>
</evidence>
<gene>
    <name evidence="2" type="ordered locus">Psed_6839</name>
</gene>
<dbReference type="KEGG" id="pdx:Psed_6839"/>
<dbReference type="EMBL" id="CP002594">
    <property type="protein sequence ID" value="AEA28910.1"/>
    <property type="molecule type" value="Genomic_DNA"/>
</dbReference>
<dbReference type="Proteomes" id="UP000007809">
    <property type="component" value="Plasmid pPSED01"/>
</dbReference>
<accession>F2L6L6</accession>
<keyword evidence="2" id="KW-0614">Plasmid</keyword>
<protein>
    <submittedName>
        <fullName evidence="2">Uncharacterized protein</fullName>
    </submittedName>
</protein>
<reference evidence="2 3" key="1">
    <citation type="journal article" date="2011" name="J. Bacteriol.">
        <title>Genome sequence of the 1,4-dioxane-degrading Pseudonocardia dioxanivorans strain CB1190.</title>
        <authorList>
            <person name="Sales C.M."/>
            <person name="Mahendra S."/>
            <person name="Grostern A."/>
            <person name="Parales R.E."/>
            <person name="Goodwin L.A."/>
            <person name="Woyke T."/>
            <person name="Nolan M."/>
            <person name="Lapidus A."/>
            <person name="Chertkov O."/>
            <person name="Ovchinnikova G."/>
            <person name="Sczyrba A."/>
            <person name="Alvarez-Cohen L."/>
        </authorList>
    </citation>
    <scope>NUCLEOTIDE SEQUENCE [LARGE SCALE GENOMIC DNA]</scope>
    <source>
        <strain evidence="3">ATCC 55486 / DSM 44775 / JCM 13855 / CB1190</strain>
    </source>
</reference>
<evidence type="ECO:0000256" key="1">
    <source>
        <dbReference type="SAM" id="MobiDB-lite"/>
    </source>
</evidence>
<dbReference type="HOGENOM" id="CLU_816049_0_0_11"/>
<geneLocation type="plasmid" evidence="2 3">
    <name>pPSED01</name>
</geneLocation>
<dbReference type="AlphaFoldDB" id="F2L6L6"/>
<sequence>MLPRAAPRSGPPVRASGPTGAGHGAAVGSVVAARLAALVQDAPPYAGLSGLLVAELISPTGTHQIAAGYRSHQAVLEHEPDLAAVAAGLRPTPSDTLALTGPTLASPRPGWGDAAVAELAERGRRFHTAHAPTGTIGARGVETGLARAYGAWALGEDRYRSGRTPPVLAALAEATAAPTVEQLRGLCPPAVVDDAAAVVGHLDASGILARWRRWAGDPAPGEALGYASPLLVPHWAEADLLVGDTLVEVKTVARAEQPARIARWCWQLLGYTWLDDADRWQIRRVALYLARHGVTVVWPVAELEARLVGDPGRVAQARHAFRRLAHQVATREGATLLPPP</sequence>
<organism evidence="2 3">
    <name type="scientific">Pseudonocardia dioxanivorans (strain ATCC 55486 / DSM 44775 / JCM 13855 / CB1190)</name>
    <dbReference type="NCBI Taxonomy" id="675635"/>
    <lineage>
        <taxon>Bacteria</taxon>
        <taxon>Bacillati</taxon>
        <taxon>Actinomycetota</taxon>
        <taxon>Actinomycetes</taxon>
        <taxon>Pseudonocardiales</taxon>
        <taxon>Pseudonocardiaceae</taxon>
        <taxon>Pseudonocardia</taxon>
    </lineage>
</organism>
<name>F2L6L6_PSEUX</name>
<keyword evidence="3" id="KW-1185">Reference proteome</keyword>
<evidence type="ECO:0000313" key="3">
    <source>
        <dbReference type="Proteomes" id="UP000007809"/>
    </source>
</evidence>